<organism evidence="1 2">
    <name type="scientific">Puccinia graminis f. sp. tritici</name>
    <dbReference type="NCBI Taxonomy" id="56615"/>
    <lineage>
        <taxon>Eukaryota</taxon>
        <taxon>Fungi</taxon>
        <taxon>Dikarya</taxon>
        <taxon>Basidiomycota</taxon>
        <taxon>Pucciniomycotina</taxon>
        <taxon>Pucciniomycetes</taxon>
        <taxon>Pucciniales</taxon>
        <taxon>Pucciniaceae</taxon>
        <taxon>Puccinia</taxon>
    </lineage>
</organism>
<dbReference type="EMBL" id="VSWC01000183">
    <property type="protein sequence ID" value="KAA1068765.1"/>
    <property type="molecule type" value="Genomic_DNA"/>
</dbReference>
<name>A0A5B0LWE2_PUCGR</name>
<comment type="caution">
    <text evidence="1">The sequence shown here is derived from an EMBL/GenBank/DDBJ whole genome shotgun (WGS) entry which is preliminary data.</text>
</comment>
<dbReference type="AlphaFoldDB" id="A0A5B0LWE2"/>
<gene>
    <name evidence="1" type="ORF">PGT21_000635</name>
</gene>
<evidence type="ECO:0000313" key="1">
    <source>
        <dbReference type="EMBL" id="KAA1068765.1"/>
    </source>
</evidence>
<reference evidence="1 2" key="1">
    <citation type="submission" date="2019-05" db="EMBL/GenBank/DDBJ databases">
        <title>Emergence of the Ug99 lineage of the wheat stem rust pathogen through somatic hybridization.</title>
        <authorList>
            <person name="Li F."/>
            <person name="Upadhyaya N.M."/>
            <person name="Sperschneider J."/>
            <person name="Matny O."/>
            <person name="Nguyen-Phuc H."/>
            <person name="Mago R."/>
            <person name="Raley C."/>
            <person name="Miller M.E."/>
            <person name="Silverstein K.A.T."/>
            <person name="Henningsen E."/>
            <person name="Hirsch C.D."/>
            <person name="Visser B."/>
            <person name="Pretorius Z.A."/>
            <person name="Steffenson B.J."/>
            <person name="Schwessinger B."/>
            <person name="Dodds P.N."/>
            <person name="Figueroa M."/>
        </authorList>
    </citation>
    <scope>NUCLEOTIDE SEQUENCE [LARGE SCALE GENOMIC DNA]</scope>
    <source>
        <strain evidence="1">21-0</strain>
    </source>
</reference>
<accession>A0A5B0LWE2</accession>
<keyword evidence="2" id="KW-1185">Reference proteome</keyword>
<protein>
    <submittedName>
        <fullName evidence="1">Uncharacterized protein</fullName>
    </submittedName>
</protein>
<proteinExistence type="predicted"/>
<sequence length="105" mass="11547">MQMDNPTSCQPTSHHVSLQINVDTDPLILPTPDRLPTNDTSKCPRPSQAARVVRFLVLAGFIFDDPRRLRGSSDSSFWLVLSVTTLAGCEETVAGCEDDADLAMW</sequence>
<dbReference type="Proteomes" id="UP000324748">
    <property type="component" value="Unassembled WGS sequence"/>
</dbReference>
<evidence type="ECO:0000313" key="2">
    <source>
        <dbReference type="Proteomes" id="UP000324748"/>
    </source>
</evidence>